<evidence type="ECO:0000313" key="2">
    <source>
        <dbReference type="Proteomes" id="UP001516400"/>
    </source>
</evidence>
<dbReference type="Proteomes" id="UP001516400">
    <property type="component" value="Unassembled WGS sequence"/>
</dbReference>
<evidence type="ECO:0000313" key="1">
    <source>
        <dbReference type="EMBL" id="KAL3272999.1"/>
    </source>
</evidence>
<protein>
    <submittedName>
        <fullName evidence="1">Uncharacterized protein</fullName>
    </submittedName>
</protein>
<proteinExistence type="predicted"/>
<dbReference type="EMBL" id="JABFTP020000062">
    <property type="protein sequence ID" value="KAL3272999.1"/>
    <property type="molecule type" value="Genomic_DNA"/>
</dbReference>
<name>A0ABD2N2X5_9CUCU</name>
<sequence>MMSNPRCSPRPKKLFLKPGILEDDEEDARSFISFEGRFPQNNTLLSPHPYIEITPTAAESITRISTQNSLSQIAINRLDSVRPDR</sequence>
<accession>A0ABD2N2X5</accession>
<organism evidence="1 2">
    <name type="scientific">Cryptolaemus montrouzieri</name>
    <dbReference type="NCBI Taxonomy" id="559131"/>
    <lineage>
        <taxon>Eukaryota</taxon>
        <taxon>Metazoa</taxon>
        <taxon>Ecdysozoa</taxon>
        <taxon>Arthropoda</taxon>
        <taxon>Hexapoda</taxon>
        <taxon>Insecta</taxon>
        <taxon>Pterygota</taxon>
        <taxon>Neoptera</taxon>
        <taxon>Endopterygota</taxon>
        <taxon>Coleoptera</taxon>
        <taxon>Polyphaga</taxon>
        <taxon>Cucujiformia</taxon>
        <taxon>Coccinelloidea</taxon>
        <taxon>Coccinellidae</taxon>
        <taxon>Scymninae</taxon>
        <taxon>Scymnini</taxon>
        <taxon>Cryptolaemus</taxon>
    </lineage>
</organism>
<dbReference type="AlphaFoldDB" id="A0ABD2N2X5"/>
<reference evidence="1 2" key="1">
    <citation type="journal article" date="2021" name="BMC Biol.">
        <title>Horizontally acquired antibacterial genes associated with adaptive radiation of ladybird beetles.</title>
        <authorList>
            <person name="Li H.S."/>
            <person name="Tang X.F."/>
            <person name="Huang Y.H."/>
            <person name="Xu Z.Y."/>
            <person name="Chen M.L."/>
            <person name="Du X.Y."/>
            <person name="Qiu B.Y."/>
            <person name="Chen P.T."/>
            <person name="Zhang W."/>
            <person name="Slipinski A."/>
            <person name="Escalona H.E."/>
            <person name="Waterhouse R.M."/>
            <person name="Zwick A."/>
            <person name="Pang H."/>
        </authorList>
    </citation>
    <scope>NUCLEOTIDE SEQUENCE [LARGE SCALE GENOMIC DNA]</scope>
    <source>
        <strain evidence="1">SYSU2018</strain>
    </source>
</reference>
<comment type="caution">
    <text evidence="1">The sequence shown here is derived from an EMBL/GenBank/DDBJ whole genome shotgun (WGS) entry which is preliminary data.</text>
</comment>
<gene>
    <name evidence="1" type="ORF">HHI36_014455</name>
</gene>
<keyword evidence="2" id="KW-1185">Reference proteome</keyword>